<keyword evidence="2" id="KW-0547">Nucleotide-binding</keyword>
<name>A0ABW1IX41_9PSEU</name>
<reference evidence="6" key="1">
    <citation type="journal article" date="2019" name="Int. J. Syst. Evol. Microbiol.">
        <title>The Global Catalogue of Microorganisms (GCM) 10K type strain sequencing project: providing services to taxonomists for standard genome sequencing and annotation.</title>
        <authorList>
            <consortium name="The Broad Institute Genomics Platform"/>
            <consortium name="The Broad Institute Genome Sequencing Center for Infectious Disease"/>
            <person name="Wu L."/>
            <person name="Ma J."/>
        </authorList>
    </citation>
    <scope>NUCLEOTIDE SEQUENCE [LARGE SCALE GENOMIC DNA]</scope>
    <source>
        <strain evidence="6">CCM 8391</strain>
    </source>
</reference>
<dbReference type="EMBL" id="JBHSQW010000006">
    <property type="protein sequence ID" value="MFC5993051.1"/>
    <property type="molecule type" value="Genomic_DNA"/>
</dbReference>
<evidence type="ECO:0000259" key="4">
    <source>
        <dbReference type="PROSITE" id="PS50893"/>
    </source>
</evidence>
<keyword evidence="1" id="KW-0813">Transport</keyword>
<dbReference type="GO" id="GO:0005524">
    <property type="term" value="F:ATP binding"/>
    <property type="evidence" value="ECO:0007669"/>
    <property type="project" value="UniProtKB-KW"/>
</dbReference>
<organism evidence="5 6">
    <name type="scientific">Pseudonocardia hispaniensis</name>
    <dbReference type="NCBI Taxonomy" id="904933"/>
    <lineage>
        <taxon>Bacteria</taxon>
        <taxon>Bacillati</taxon>
        <taxon>Actinomycetota</taxon>
        <taxon>Actinomycetes</taxon>
        <taxon>Pseudonocardiales</taxon>
        <taxon>Pseudonocardiaceae</taxon>
        <taxon>Pseudonocardia</taxon>
    </lineage>
</organism>
<dbReference type="PANTHER" id="PTHR45772">
    <property type="entry name" value="CONSERVED COMPONENT OF ABC TRANSPORTER FOR NATURAL AMINO ACIDS-RELATED"/>
    <property type="match status" value="1"/>
</dbReference>
<comment type="caution">
    <text evidence="5">The sequence shown here is derived from an EMBL/GenBank/DDBJ whole genome shotgun (WGS) entry which is preliminary data.</text>
</comment>
<feature type="domain" description="ABC transporter" evidence="4">
    <location>
        <begin position="35"/>
        <end position="281"/>
    </location>
</feature>
<dbReference type="InterPro" id="IPR003439">
    <property type="entry name" value="ABC_transporter-like_ATP-bd"/>
</dbReference>
<evidence type="ECO:0000313" key="5">
    <source>
        <dbReference type="EMBL" id="MFC5993051.1"/>
    </source>
</evidence>
<dbReference type="PROSITE" id="PS50893">
    <property type="entry name" value="ABC_TRANSPORTER_2"/>
    <property type="match status" value="1"/>
</dbReference>
<proteinExistence type="predicted"/>
<evidence type="ECO:0000313" key="6">
    <source>
        <dbReference type="Proteomes" id="UP001596302"/>
    </source>
</evidence>
<gene>
    <name evidence="5" type="ORF">ACFQE5_02375</name>
</gene>
<dbReference type="Pfam" id="PF00005">
    <property type="entry name" value="ABC_tran"/>
    <property type="match status" value="1"/>
</dbReference>
<dbReference type="RefSeq" id="WP_379582233.1">
    <property type="nucleotide sequence ID" value="NZ_JBHSQW010000006.1"/>
</dbReference>
<dbReference type="SMART" id="SM00382">
    <property type="entry name" value="AAA"/>
    <property type="match status" value="1"/>
</dbReference>
<sequence>MSEPVLPELAPPPADVTADLAATMDHSTGRHEPILEAVGVTMVFGGLTALKEVSFTLREGEIIGLIGPNGAGKTTLFNCLTGLYAPTRGTVALRGTRLAQDPARVTEAGVARTFQNIRLFPSMTSTENVLVGRHVRMRQGPLSSLLHGPRFRRSEAEAAERAAKLLAFVGLTRFSDELARNLPYGDQRRLEIARALATEPSVLLLDEPTAGMNAQETEATRRLIFAIRDLGISVVVIEHDTKFIFTLCDRVLVLVQGELLVTGTPDQVRGDPRVVEAYLGAPPEQIEAQIQRSET</sequence>
<dbReference type="Proteomes" id="UP001596302">
    <property type="component" value="Unassembled WGS sequence"/>
</dbReference>
<dbReference type="InterPro" id="IPR032823">
    <property type="entry name" value="BCA_ABC_TP_C"/>
</dbReference>
<evidence type="ECO:0000256" key="3">
    <source>
        <dbReference type="ARBA" id="ARBA00022840"/>
    </source>
</evidence>
<dbReference type="SUPFAM" id="SSF52540">
    <property type="entry name" value="P-loop containing nucleoside triphosphate hydrolases"/>
    <property type="match status" value="1"/>
</dbReference>
<keyword evidence="6" id="KW-1185">Reference proteome</keyword>
<dbReference type="InterPro" id="IPR027417">
    <property type="entry name" value="P-loop_NTPase"/>
</dbReference>
<accession>A0ABW1IX41</accession>
<dbReference type="Pfam" id="PF12399">
    <property type="entry name" value="BCA_ABC_TP_C"/>
    <property type="match status" value="1"/>
</dbReference>
<dbReference type="InterPro" id="IPR051120">
    <property type="entry name" value="ABC_AA/LPS_Transport"/>
</dbReference>
<evidence type="ECO:0000256" key="2">
    <source>
        <dbReference type="ARBA" id="ARBA00022741"/>
    </source>
</evidence>
<dbReference type="PANTHER" id="PTHR45772:SF7">
    <property type="entry name" value="AMINO ACID ABC TRANSPORTER ATP-BINDING PROTEIN"/>
    <property type="match status" value="1"/>
</dbReference>
<keyword evidence="3 5" id="KW-0067">ATP-binding</keyword>
<dbReference type="Gene3D" id="3.40.50.300">
    <property type="entry name" value="P-loop containing nucleotide triphosphate hydrolases"/>
    <property type="match status" value="1"/>
</dbReference>
<dbReference type="CDD" id="cd03219">
    <property type="entry name" value="ABC_Mj1267_LivG_branched"/>
    <property type="match status" value="1"/>
</dbReference>
<dbReference type="InterPro" id="IPR003593">
    <property type="entry name" value="AAA+_ATPase"/>
</dbReference>
<protein>
    <submittedName>
        <fullName evidence="5">ABC transporter ATP-binding protein</fullName>
    </submittedName>
</protein>
<evidence type="ECO:0000256" key="1">
    <source>
        <dbReference type="ARBA" id="ARBA00022448"/>
    </source>
</evidence>